<protein>
    <recommendedName>
        <fullName evidence="3 8">Cysteine desulfurase</fullName>
        <ecNumber evidence="3 8">2.8.1.7</ecNumber>
    </recommendedName>
</protein>
<feature type="compositionally biased region" description="Polar residues" evidence="9">
    <location>
        <begin position="95"/>
        <end position="114"/>
    </location>
</feature>
<accession>A0A1I6MDW0</accession>
<comment type="catalytic activity">
    <reaction evidence="6 8">
        <text>(sulfur carrier)-H + L-cysteine = (sulfur carrier)-SH + L-alanine</text>
        <dbReference type="Rhea" id="RHEA:43892"/>
        <dbReference type="Rhea" id="RHEA-COMP:14737"/>
        <dbReference type="Rhea" id="RHEA-COMP:14739"/>
        <dbReference type="ChEBI" id="CHEBI:29917"/>
        <dbReference type="ChEBI" id="CHEBI:35235"/>
        <dbReference type="ChEBI" id="CHEBI:57972"/>
        <dbReference type="ChEBI" id="CHEBI:64428"/>
        <dbReference type="EC" id="2.8.1.7"/>
    </reaction>
</comment>
<dbReference type="OrthoDB" id="9804366at2"/>
<proteinExistence type="inferred from homology"/>
<dbReference type="InterPro" id="IPR020578">
    <property type="entry name" value="Aminotrans_V_PyrdxlP_BS"/>
</dbReference>
<evidence type="ECO:0000256" key="9">
    <source>
        <dbReference type="SAM" id="MobiDB-lite"/>
    </source>
</evidence>
<dbReference type="Pfam" id="PF00266">
    <property type="entry name" value="Aminotran_5"/>
    <property type="match status" value="1"/>
</dbReference>
<dbReference type="NCBIfam" id="TIGR01979">
    <property type="entry name" value="sufS"/>
    <property type="match status" value="1"/>
</dbReference>
<evidence type="ECO:0000256" key="7">
    <source>
        <dbReference type="RuleBase" id="RU004504"/>
    </source>
</evidence>
<dbReference type="AlphaFoldDB" id="A0A1I6MDW0"/>
<keyword evidence="11" id="KW-0456">Lyase</keyword>
<dbReference type="GO" id="GO:0016829">
    <property type="term" value="F:lyase activity"/>
    <property type="evidence" value="ECO:0007669"/>
    <property type="project" value="UniProtKB-KW"/>
</dbReference>
<dbReference type="Proteomes" id="UP000199024">
    <property type="component" value="Unassembled WGS sequence"/>
</dbReference>
<sequence length="628" mass="67206">MTTSDQDKAGSFSPQMIADVAEDARGALPSAPAGAPDVAALAQMANEFFRALPGQTGQFSGAQSAVTLPSMAPQFGATPASMTAAPYTDRLPSEANVQQMPSSFQPELSASPVSANPAPYSGAGFPQHEGQSAPAEYGASPFSLPMPSFDLPFPSFEAALPAIPRMDALPTEEDVNAALNSVSSLYFLENAGALSRPAAAKPSPPTAAGISPALLPDLQLSRKQFDVGAVRRDFPILQERVNGKPLIWLDNAATTQKPRSVIDRISYFYEHENSNIHRAAHELAARATDAYEGARQKVARFLNAPSVNEVIFVRGATEAINLVAKSWGKRHIGKDDEIVISWIEHHANIVPWQMLAAETGARLRVAPVDDDGQILLDEFEKLLNPRTRLVSVTQVSNALGTITPTRQIVQMAHRYGAKVLVDGAQSVSHMSTDVQVLDCDFFVFSGHKVFGPTGIGVLYGKPDALADSPPWQGGGNMIVDVTFEKTIYHAPPARFEAGTGNIADAVGLGAAIDYVEQLGMENIARHEHDLLIYATKWLQTIPGLRLIGTAKEKASVMSFVLDGYKTEEVGAALNKEGIAVRSGHHCAQPALRRFGVETSVRPSLALYNTYGDVDALIAVLRKLKNIGA</sequence>
<keyword evidence="12" id="KW-1185">Reference proteome</keyword>
<dbReference type="Gene3D" id="3.40.640.10">
    <property type="entry name" value="Type I PLP-dependent aspartate aminotransferase-like (Major domain)"/>
    <property type="match status" value="1"/>
</dbReference>
<comment type="cofactor">
    <cofactor evidence="1 7">
        <name>pyridoxal 5'-phosphate</name>
        <dbReference type="ChEBI" id="CHEBI:597326"/>
    </cofactor>
</comment>
<dbReference type="PROSITE" id="PS00595">
    <property type="entry name" value="AA_TRANSFER_CLASS_5"/>
    <property type="match status" value="1"/>
</dbReference>
<organism evidence="11 12">
    <name type="scientific">Granulicella pectinivorans</name>
    <dbReference type="NCBI Taxonomy" id="474950"/>
    <lineage>
        <taxon>Bacteria</taxon>
        <taxon>Pseudomonadati</taxon>
        <taxon>Acidobacteriota</taxon>
        <taxon>Terriglobia</taxon>
        <taxon>Terriglobales</taxon>
        <taxon>Acidobacteriaceae</taxon>
        <taxon>Granulicella</taxon>
    </lineage>
</organism>
<evidence type="ECO:0000259" key="10">
    <source>
        <dbReference type="Pfam" id="PF00266"/>
    </source>
</evidence>
<dbReference type="GO" id="GO:0030170">
    <property type="term" value="F:pyridoxal phosphate binding"/>
    <property type="evidence" value="ECO:0007669"/>
    <property type="project" value="UniProtKB-UniRule"/>
</dbReference>
<dbReference type="EMBL" id="FOZL01000001">
    <property type="protein sequence ID" value="SFS13803.1"/>
    <property type="molecule type" value="Genomic_DNA"/>
</dbReference>
<dbReference type="InterPro" id="IPR015424">
    <property type="entry name" value="PyrdxlP-dep_Trfase"/>
</dbReference>
<evidence type="ECO:0000313" key="12">
    <source>
        <dbReference type="Proteomes" id="UP000199024"/>
    </source>
</evidence>
<dbReference type="EC" id="2.8.1.7" evidence="3 8"/>
<dbReference type="RefSeq" id="WP_089839342.1">
    <property type="nucleotide sequence ID" value="NZ_FOZL01000001.1"/>
</dbReference>
<evidence type="ECO:0000256" key="8">
    <source>
        <dbReference type="RuleBase" id="RU004506"/>
    </source>
</evidence>
<dbReference type="InterPro" id="IPR015421">
    <property type="entry name" value="PyrdxlP-dep_Trfase_major"/>
</dbReference>
<dbReference type="CDD" id="cd06453">
    <property type="entry name" value="SufS_like"/>
    <property type="match status" value="1"/>
</dbReference>
<dbReference type="Gene3D" id="3.90.1150.10">
    <property type="entry name" value="Aspartate Aminotransferase, domain 1"/>
    <property type="match status" value="1"/>
</dbReference>
<feature type="region of interest" description="Disordered" evidence="9">
    <location>
        <begin position="95"/>
        <end position="139"/>
    </location>
</feature>
<dbReference type="SUPFAM" id="SSF53383">
    <property type="entry name" value="PLP-dependent transferases"/>
    <property type="match status" value="1"/>
</dbReference>
<evidence type="ECO:0000256" key="3">
    <source>
        <dbReference type="ARBA" id="ARBA00012239"/>
    </source>
</evidence>
<keyword evidence="4 8" id="KW-0808">Transferase</keyword>
<evidence type="ECO:0000313" key="11">
    <source>
        <dbReference type="EMBL" id="SFS13803.1"/>
    </source>
</evidence>
<evidence type="ECO:0000256" key="5">
    <source>
        <dbReference type="ARBA" id="ARBA00022898"/>
    </source>
</evidence>
<dbReference type="PANTHER" id="PTHR43586">
    <property type="entry name" value="CYSTEINE DESULFURASE"/>
    <property type="match status" value="1"/>
</dbReference>
<dbReference type="GO" id="GO:0031071">
    <property type="term" value="F:cysteine desulfurase activity"/>
    <property type="evidence" value="ECO:0007669"/>
    <property type="project" value="UniProtKB-UniRule"/>
</dbReference>
<evidence type="ECO:0000256" key="6">
    <source>
        <dbReference type="ARBA" id="ARBA00050776"/>
    </source>
</evidence>
<comment type="similarity">
    <text evidence="2 8">Belongs to the class-V pyridoxal-phosphate-dependent aminotransferase family. Csd subfamily.</text>
</comment>
<dbReference type="GO" id="GO:0006534">
    <property type="term" value="P:cysteine metabolic process"/>
    <property type="evidence" value="ECO:0007669"/>
    <property type="project" value="UniProtKB-UniRule"/>
</dbReference>
<dbReference type="InterPro" id="IPR015422">
    <property type="entry name" value="PyrdxlP-dep_Trfase_small"/>
</dbReference>
<evidence type="ECO:0000256" key="2">
    <source>
        <dbReference type="ARBA" id="ARBA00010447"/>
    </source>
</evidence>
<keyword evidence="5 8" id="KW-0663">Pyridoxal phosphate</keyword>
<dbReference type="STRING" id="474950.SAMN05421771_2397"/>
<evidence type="ECO:0000256" key="4">
    <source>
        <dbReference type="ARBA" id="ARBA00022679"/>
    </source>
</evidence>
<comment type="function">
    <text evidence="8">Catalyzes the removal of elemental sulfur and selenium atoms from L-cysteine, L-cystine, L-selenocysteine, and L-selenocystine to produce L-alanine.</text>
</comment>
<dbReference type="NCBIfam" id="NF041166">
    <property type="entry name" value="f2_encap_cargo1"/>
    <property type="match status" value="1"/>
</dbReference>
<dbReference type="InterPro" id="IPR010970">
    <property type="entry name" value="Cys_dSase_SufS"/>
</dbReference>
<dbReference type="PANTHER" id="PTHR43586:SF8">
    <property type="entry name" value="CYSTEINE DESULFURASE 1, CHLOROPLASTIC"/>
    <property type="match status" value="1"/>
</dbReference>
<name>A0A1I6MDW0_9BACT</name>
<feature type="domain" description="Aminotransferase class V" evidence="10">
    <location>
        <begin position="247"/>
        <end position="616"/>
    </location>
</feature>
<evidence type="ECO:0000256" key="1">
    <source>
        <dbReference type="ARBA" id="ARBA00001933"/>
    </source>
</evidence>
<dbReference type="InterPro" id="IPR000192">
    <property type="entry name" value="Aminotrans_V_dom"/>
</dbReference>
<gene>
    <name evidence="11" type="ORF">SAMN05421771_2397</name>
</gene>
<reference evidence="11 12" key="1">
    <citation type="submission" date="2016-10" db="EMBL/GenBank/DDBJ databases">
        <authorList>
            <person name="de Groot N.N."/>
        </authorList>
    </citation>
    <scope>NUCLEOTIDE SEQUENCE [LARGE SCALE GENOMIC DNA]</scope>
    <source>
        <strain evidence="11 12">DSM 21001</strain>
    </source>
</reference>